<feature type="region of interest" description="Disordered" evidence="2">
    <location>
        <begin position="1"/>
        <end position="36"/>
    </location>
</feature>
<comment type="caution">
    <text evidence="5">The sequence shown here is derived from an EMBL/GenBank/DDBJ whole genome shotgun (WGS) entry which is preliminary data.</text>
</comment>
<evidence type="ECO:0000256" key="2">
    <source>
        <dbReference type="SAM" id="MobiDB-lite"/>
    </source>
</evidence>
<evidence type="ECO:0000256" key="3">
    <source>
        <dbReference type="SAM" id="Phobius"/>
    </source>
</evidence>
<dbReference type="Gene3D" id="2.20.230.10">
    <property type="entry name" value="Resuscitation-promoting factor rpfb"/>
    <property type="match status" value="1"/>
</dbReference>
<dbReference type="Pfam" id="PF03990">
    <property type="entry name" value="DUF348"/>
    <property type="match status" value="2"/>
</dbReference>
<keyword evidence="1" id="KW-0732">Signal</keyword>
<dbReference type="Pfam" id="PF07501">
    <property type="entry name" value="G5"/>
    <property type="match status" value="1"/>
</dbReference>
<keyword evidence="3" id="KW-0472">Membrane</keyword>
<accession>A0A4Q7M4E5</accession>
<evidence type="ECO:0000256" key="1">
    <source>
        <dbReference type="ARBA" id="ARBA00022729"/>
    </source>
</evidence>
<feature type="region of interest" description="Disordered" evidence="2">
    <location>
        <begin position="356"/>
        <end position="377"/>
    </location>
</feature>
<dbReference type="Gene3D" id="1.10.530.10">
    <property type="match status" value="1"/>
</dbReference>
<dbReference type="SUPFAM" id="SSF53955">
    <property type="entry name" value="Lysozyme-like"/>
    <property type="match status" value="1"/>
</dbReference>
<dbReference type="SMART" id="SM01208">
    <property type="entry name" value="G5"/>
    <property type="match status" value="1"/>
</dbReference>
<feature type="region of interest" description="Disordered" evidence="2">
    <location>
        <begin position="49"/>
        <end position="70"/>
    </location>
</feature>
<dbReference type="AlphaFoldDB" id="A0A4Q7M4E5"/>
<keyword evidence="6" id="KW-1185">Reference proteome</keyword>
<evidence type="ECO:0000259" key="4">
    <source>
        <dbReference type="PROSITE" id="PS51109"/>
    </source>
</evidence>
<evidence type="ECO:0000313" key="5">
    <source>
        <dbReference type="EMBL" id="RZS61883.1"/>
    </source>
</evidence>
<keyword evidence="3" id="KW-0812">Transmembrane</keyword>
<proteinExistence type="predicted"/>
<dbReference type="RefSeq" id="WP_242607921.1">
    <property type="nucleotide sequence ID" value="NZ_SGWX01000001.1"/>
</dbReference>
<keyword evidence="3" id="KW-1133">Transmembrane helix</keyword>
<dbReference type="InterPro" id="IPR011098">
    <property type="entry name" value="G5_dom"/>
</dbReference>
<dbReference type="PROSITE" id="PS51109">
    <property type="entry name" value="G5"/>
    <property type="match status" value="1"/>
</dbReference>
<evidence type="ECO:0000313" key="6">
    <source>
        <dbReference type="Proteomes" id="UP000293852"/>
    </source>
</evidence>
<reference evidence="5 6" key="1">
    <citation type="submission" date="2019-02" db="EMBL/GenBank/DDBJ databases">
        <title>Sequencing the genomes of 1000 actinobacteria strains.</title>
        <authorList>
            <person name="Klenk H.-P."/>
        </authorList>
    </citation>
    <scope>NUCLEOTIDE SEQUENCE [LARGE SCALE GENOMIC DNA]</scope>
    <source>
        <strain evidence="5 6">DSM 16932</strain>
    </source>
</reference>
<gene>
    <name evidence="5" type="ORF">EV386_2196</name>
</gene>
<feature type="compositionally biased region" description="Low complexity" evidence="2">
    <location>
        <begin position="49"/>
        <end position="67"/>
    </location>
</feature>
<dbReference type="InterPro" id="IPR023346">
    <property type="entry name" value="Lysozyme-like_dom_sf"/>
</dbReference>
<dbReference type="Pfam" id="PF01464">
    <property type="entry name" value="SLT"/>
    <property type="match status" value="1"/>
</dbReference>
<dbReference type="InterPro" id="IPR008258">
    <property type="entry name" value="Transglycosylase_SLT_dom_1"/>
</dbReference>
<feature type="transmembrane region" description="Helical" evidence="3">
    <location>
        <begin position="75"/>
        <end position="96"/>
    </location>
</feature>
<organism evidence="5 6">
    <name type="scientific">Xylanimonas ulmi</name>
    <dbReference type="NCBI Taxonomy" id="228973"/>
    <lineage>
        <taxon>Bacteria</taxon>
        <taxon>Bacillati</taxon>
        <taxon>Actinomycetota</taxon>
        <taxon>Actinomycetes</taxon>
        <taxon>Micrococcales</taxon>
        <taxon>Promicromonosporaceae</taxon>
        <taxon>Xylanimonas</taxon>
    </lineage>
</organism>
<name>A0A4Q7M4E5_9MICO</name>
<protein>
    <submittedName>
        <fullName evidence="5">Uncharacterized protein YabE (DUF348 family)</fullName>
    </submittedName>
</protein>
<dbReference type="Proteomes" id="UP000293852">
    <property type="component" value="Unassembled WGS sequence"/>
</dbReference>
<sequence>MAPTPGSARAHTARGAEAHTGPVARPPVPGEHDVWTPVNNAAPEAIVATEPTVTATPSATSASPSTAARRRRRRLPLIAGLMAAALAVSGGAVALADAHKSVTLDVDGHLTTISTFAGSVQSLLDAQGVRLGARDLVTPAADKPLADGADVVVRYAREVTVQADGKESTTWVTALDADEALAALAARGGDVALVASRSGERASLALRLDAKGPVAVVADGAATVVPDGRSGVDAALAAAHVTLGDLDTVRVVDVASLSEDDLKQARAQGATVAVVVQRVVRQDVTTQHAVPFETQTQDDANLYQGESKVTQTGQDGVRTVVETVVTVDGVETSRTVVSDEVTTAPVTKIVAQGTKERPKAPVVTPTASGAAAGPVMSGSPRAIGQELAAARGWSGDQWQCLDSLFQKESGWNPSAQNRSSGAYGIPQALPGSKMGSVAADWQTNPATQITWGLNYIAGRYGTPCAAWGHSQSTGWY</sequence>
<dbReference type="InterPro" id="IPR007137">
    <property type="entry name" value="DUF348"/>
</dbReference>
<dbReference type="EMBL" id="SGWX01000001">
    <property type="protein sequence ID" value="RZS61883.1"/>
    <property type="molecule type" value="Genomic_DNA"/>
</dbReference>
<feature type="domain" description="G5" evidence="4">
    <location>
        <begin position="276"/>
        <end position="356"/>
    </location>
</feature>